<dbReference type="Proteomes" id="UP000267017">
    <property type="component" value="Unassembled WGS sequence"/>
</dbReference>
<dbReference type="GO" id="GO:0016747">
    <property type="term" value="F:acyltransferase activity, transferring groups other than amino-acyl groups"/>
    <property type="evidence" value="ECO:0007669"/>
    <property type="project" value="InterPro"/>
</dbReference>
<keyword evidence="3" id="KW-1185">Reference proteome</keyword>
<dbReference type="OrthoDB" id="9789605at2"/>
<proteinExistence type="predicted"/>
<dbReference type="PROSITE" id="PS51186">
    <property type="entry name" value="GNAT"/>
    <property type="match status" value="1"/>
</dbReference>
<dbReference type="EMBL" id="RRCN01000002">
    <property type="protein sequence ID" value="RRJ54732.1"/>
    <property type="molecule type" value="Genomic_DNA"/>
</dbReference>
<accession>A0A3P3T9V6</accession>
<dbReference type="CDD" id="cd04301">
    <property type="entry name" value="NAT_SF"/>
    <property type="match status" value="1"/>
</dbReference>
<name>A0A3P3T9V6_9BACL</name>
<dbReference type="RefSeq" id="WP_128635818.1">
    <property type="nucleotide sequence ID" value="NZ_RRCN01000002.1"/>
</dbReference>
<evidence type="ECO:0000313" key="2">
    <source>
        <dbReference type="EMBL" id="RRJ54732.1"/>
    </source>
</evidence>
<dbReference type="InterPro" id="IPR016181">
    <property type="entry name" value="Acyl_CoA_acyltransferase"/>
</dbReference>
<dbReference type="SUPFAM" id="SSF55729">
    <property type="entry name" value="Acyl-CoA N-acyltransferases (Nat)"/>
    <property type="match status" value="1"/>
</dbReference>
<protein>
    <submittedName>
        <fullName evidence="2">GNAT family N-acetyltransferase</fullName>
    </submittedName>
</protein>
<evidence type="ECO:0000259" key="1">
    <source>
        <dbReference type="PROSITE" id="PS51186"/>
    </source>
</evidence>
<evidence type="ECO:0000313" key="3">
    <source>
        <dbReference type="Proteomes" id="UP000267017"/>
    </source>
</evidence>
<gene>
    <name evidence="2" type="ORF">EHV15_34610</name>
</gene>
<organism evidence="2 3">
    <name type="scientific">Paenibacillus oralis</name>
    <dbReference type="NCBI Taxonomy" id="2490856"/>
    <lineage>
        <taxon>Bacteria</taxon>
        <taxon>Bacillati</taxon>
        <taxon>Bacillota</taxon>
        <taxon>Bacilli</taxon>
        <taxon>Bacillales</taxon>
        <taxon>Paenibacillaceae</taxon>
        <taxon>Paenibacillus</taxon>
    </lineage>
</organism>
<comment type="caution">
    <text evidence="2">The sequence shown here is derived from an EMBL/GenBank/DDBJ whole genome shotgun (WGS) entry which is preliminary data.</text>
</comment>
<reference evidence="2 3" key="1">
    <citation type="submission" date="2018-11" db="EMBL/GenBank/DDBJ databases">
        <title>Genome sequencing of Paenibacillus sp. KCOM 3021 (= ChDC PVNT-B20).</title>
        <authorList>
            <person name="Kook J.-K."/>
            <person name="Park S.-N."/>
            <person name="Lim Y.K."/>
        </authorList>
    </citation>
    <scope>NUCLEOTIDE SEQUENCE [LARGE SCALE GENOMIC DNA]</scope>
    <source>
        <strain evidence="2 3">KCOM 3021</strain>
    </source>
</reference>
<dbReference type="InterPro" id="IPR000182">
    <property type="entry name" value="GNAT_dom"/>
</dbReference>
<dbReference type="AlphaFoldDB" id="A0A3P3T9V6"/>
<dbReference type="Gene3D" id="3.40.630.30">
    <property type="match status" value="1"/>
</dbReference>
<feature type="domain" description="N-acetyltransferase" evidence="1">
    <location>
        <begin position="3"/>
        <end position="142"/>
    </location>
</feature>
<sequence>MNIEFLPLIETHIDALRSNICYEELPCEDKALASLIGPDLVGADGIWVDKLLIGFYSLTEKLSSVGLKSGHINLLYILTHYRGHGFGSALFDLLKSECPFDSLSANPFTDRSERFFLSNGFIVDEEFLTEDTNTVVWHKIQSPLPS</sequence>
<keyword evidence="2" id="KW-0808">Transferase</keyword>